<reference evidence="2" key="1">
    <citation type="journal article" date="2019" name="Int. J. Syst. Evol. Microbiol.">
        <title>The Global Catalogue of Microorganisms (GCM) 10K type strain sequencing project: providing services to taxonomists for standard genome sequencing and annotation.</title>
        <authorList>
            <consortium name="The Broad Institute Genomics Platform"/>
            <consortium name="The Broad Institute Genome Sequencing Center for Infectious Disease"/>
            <person name="Wu L."/>
            <person name="Ma J."/>
        </authorList>
    </citation>
    <scope>NUCLEOTIDE SEQUENCE [LARGE SCALE GENOMIC DNA]</scope>
    <source>
        <strain evidence="2">CCUG 58938</strain>
    </source>
</reference>
<gene>
    <name evidence="1" type="ORF">ACFQ21_03755</name>
</gene>
<dbReference type="Gene3D" id="1.50.10.10">
    <property type="match status" value="1"/>
</dbReference>
<comment type="caution">
    <text evidence="1">The sequence shown here is derived from an EMBL/GenBank/DDBJ whole genome shotgun (WGS) entry which is preliminary data.</text>
</comment>
<dbReference type="SUPFAM" id="SSF48208">
    <property type="entry name" value="Six-hairpin glycosidases"/>
    <property type="match status" value="1"/>
</dbReference>
<dbReference type="RefSeq" id="WP_377575047.1">
    <property type="nucleotide sequence ID" value="NZ_JBHTKA010000001.1"/>
</dbReference>
<dbReference type="Proteomes" id="UP001597112">
    <property type="component" value="Unassembled WGS sequence"/>
</dbReference>
<keyword evidence="2" id="KW-1185">Reference proteome</keyword>
<protein>
    <recommendedName>
        <fullName evidence="3">Glycoside hydrolase family 65</fullName>
    </recommendedName>
</protein>
<dbReference type="EMBL" id="JBHTKA010000001">
    <property type="protein sequence ID" value="MFD0998403.1"/>
    <property type="molecule type" value="Genomic_DNA"/>
</dbReference>
<accession>A0ABW3JWP8</accession>
<evidence type="ECO:0000313" key="1">
    <source>
        <dbReference type="EMBL" id="MFD0998403.1"/>
    </source>
</evidence>
<dbReference type="InterPro" id="IPR008928">
    <property type="entry name" value="6-hairpin_glycosidase_sf"/>
</dbReference>
<organism evidence="1 2">
    <name type="scientific">Ohtaekwangia kribbensis</name>
    <dbReference type="NCBI Taxonomy" id="688913"/>
    <lineage>
        <taxon>Bacteria</taxon>
        <taxon>Pseudomonadati</taxon>
        <taxon>Bacteroidota</taxon>
        <taxon>Cytophagia</taxon>
        <taxon>Cytophagales</taxon>
        <taxon>Fulvivirgaceae</taxon>
        <taxon>Ohtaekwangia</taxon>
    </lineage>
</organism>
<evidence type="ECO:0000313" key="2">
    <source>
        <dbReference type="Proteomes" id="UP001597112"/>
    </source>
</evidence>
<dbReference type="InterPro" id="IPR012341">
    <property type="entry name" value="6hp_glycosidase-like_sf"/>
</dbReference>
<sequence length="710" mass="80876">MRVIISMLAVAWSIFSFAQGVSVKSIDRFALVTRNNVVLKQVDTLGSLSVGNGEFAFTADVTGLQTFYEEYENGISLGTQSQWAWHSIPTDKKYTLNDVAKLYESCDGTKAPYAVQQKEGIAGEATEALRANPHRLHLGLIGLIMTRTNGDAVTLGDLKNIHQQLNLWTGTLESKFEIEGTEVKVITMAHPDEDGIAVRVESPLISSGRLKVNFRFPYGKNCHVCPGYDWSKSDAHRSTIVAKQKERTVIERVLDSTRYYVQVTHKSSVIHEAKKHHFVLSPDRNSAFEFTVMFKKENTPRSVQFSNVWDKNIASWKKFWTEGAAVDFSACIDPRAKELERRVILSQYLTKIQCAGTLPPQETGLTMNSWYGKFHLEMHWWHAAQFALWNRSYLLARSMPWYTQTLHKAKATAKWQGYTGARWQKMTDPHGNESPSSVGAFIIWQQPHPLYFAELLYRSNPGKETLQQYKDIVFETAEFMTSFVKLRDGKYHLCHPLIPAQEIFKAAETDDPAYELQYWYYGLSIAQEWRKRMGMPEHKTWSAILKDLAPLAKDATGKLYLPNGTTPTAYTDDFFRRDHPAVVGALGFLPANARVDATIMSNTFDEIMNRWQWETTWGWDYPLLAMTAARLNKPEQAIDILLKDVQKNIYLVNGHNYQDTRLRLYLPGNGGLLAAIAMMAAGWDDNTEANPGFPKNGQWNVRWEGLRKMP</sequence>
<evidence type="ECO:0008006" key="3">
    <source>
        <dbReference type="Google" id="ProtNLM"/>
    </source>
</evidence>
<proteinExistence type="predicted"/>
<name>A0ABW3JWP8_9BACT</name>